<evidence type="ECO:0000256" key="1">
    <source>
        <dbReference type="SAM" id="Phobius"/>
    </source>
</evidence>
<keyword evidence="3" id="KW-1185">Reference proteome</keyword>
<dbReference type="RefSeq" id="WP_128357463.1">
    <property type="nucleotide sequence ID" value="NZ_CP053840.1"/>
</dbReference>
<keyword evidence="1" id="KW-0472">Membrane</keyword>
<evidence type="ECO:0000313" key="2">
    <source>
        <dbReference type="EMBL" id="QKF66395.1"/>
    </source>
</evidence>
<organism evidence="2 3">
    <name type="scientific">Arcobacter venerupis</name>
    <dbReference type="NCBI Taxonomy" id="1054033"/>
    <lineage>
        <taxon>Bacteria</taxon>
        <taxon>Pseudomonadati</taxon>
        <taxon>Campylobacterota</taxon>
        <taxon>Epsilonproteobacteria</taxon>
        <taxon>Campylobacterales</taxon>
        <taxon>Arcobacteraceae</taxon>
        <taxon>Arcobacter</taxon>
    </lineage>
</organism>
<dbReference type="EMBL" id="CP053840">
    <property type="protein sequence ID" value="QKF66395.1"/>
    <property type="molecule type" value="Genomic_DNA"/>
</dbReference>
<name>A0AAE7B9X0_9BACT</name>
<dbReference type="Proteomes" id="UP000503482">
    <property type="component" value="Chromosome"/>
</dbReference>
<reference evidence="2 3" key="1">
    <citation type="submission" date="2020-05" db="EMBL/GenBank/DDBJ databases">
        <title>Complete genome sequencing of Campylobacter and Arcobacter type strains.</title>
        <authorList>
            <person name="Miller W.G."/>
            <person name="Yee E."/>
        </authorList>
    </citation>
    <scope>NUCLEOTIDE SEQUENCE [LARGE SCALE GENOMIC DNA]</scope>
    <source>
        <strain evidence="2 3">LMG 26156</strain>
    </source>
</reference>
<dbReference type="KEGG" id="avp:AVENP_0835"/>
<dbReference type="AlphaFoldDB" id="A0AAE7B9X0"/>
<sequence>MEKNSFTLIETLISITFLSVVISGFIYSTYHDETNQKNYMLLNNLENSFSTKNYTNFLKTTQNLQVTINEEHTENIVVSKYQFENENIKVFKYEK</sequence>
<keyword evidence="1" id="KW-0812">Transmembrane</keyword>
<gene>
    <name evidence="2" type="ORF">AVENP_0835</name>
</gene>
<protein>
    <submittedName>
        <fullName evidence="2">Uncharacterized protein</fullName>
    </submittedName>
</protein>
<keyword evidence="1" id="KW-1133">Transmembrane helix</keyword>
<evidence type="ECO:0000313" key="3">
    <source>
        <dbReference type="Proteomes" id="UP000503482"/>
    </source>
</evidence>
<accession>A0AAE7B9X0</accession>
<proteinExistence type="predicted"/>
<feature type="transmembrane region" description="Helical" evidence="1">
    <location>
        <begin position="12"/>
        <end position="30"/>
    </location>
</feature>